<dbReference type="AlphaFoldDB" id="A0A482UIK2"/>
<accession>A0A482UIK2</accession>
<gene>
    <name evidence="1" type="ORF">EJA06_004490</name>
</gene>
<evidence type="ECO:0000313" key="2">
    <source>
        <dbReference type="Proteomes" id="UP000282800"/>
    </source>
</evidence>
<dbReference type="EMBL" id="RWYU02000002">
    <property type="protein sequence ID" value="RYJ63220.1"/>
    <property type="molecule type" value="Genomic_DNA"/>
</dbReference>
<name>A0A482UIK2_9PSED</name>
<reference evidence="1 2" key="1">
    <citation type="submission" date="2019-01" db="EMBL/GenBank/DDBJ databases">
        <title>High-quality draft genome of. Pseudomonas songnenensis str. L103, a full-fledged denitrifier isolated from 100 meters deep aquifer in a heavily nitrogen fertilized agricultural area.</title>
        <authorList>
            <person name="Liu M."/>
            <person name="Liu B."/>
        </authorList>
    </citation>
    <scope>NUCLEOTIDE SEQUENCE [LARGE SCALE GENOMIC DNA]</scope>
    <source>
        <strain evidence="1 2">L103</strain>
    </source>
</reference>
<sequence length="88" mass="10141">MEEQEPVSMIDYLSGVSIFTWPEDAAYCVMYDAGAQFFSENDEEVAFMPFFEMVYETNETLLKADVLKAQIKRLTAIIEQINEQLQDA</sequence>
<protein>
    <submittedName>
        <fullName evidence="1">Uncharacterized protein</fullName>
    </submittedName>
</protein>
<evidence type="ECO:0000313" key="1">
    <source>
        <dbReference type="EMBL" id="RYJ63220.1"/>
    </source>
</evidence>
<organism evidence="1 2">
    <name type="scientific">Pseudomonas songnenensis</name>
    <dbReference type="NCBI Taxonomy" id="1176259"/>
    <lineage>
        <taxon>Bacteria</taxon>
        <taxon>Pseudomonadati</taxon>
        <taxon>Pseudomonadota</taxon>
        <taxon>Gammaproteobacteria</taxon>
        <taxon>Pseudomonadales</taxon>
        <taxon>Pseudomonadaceae</taxon>
        <taxon>Pseudomonas</taxon>
    </lineage>
</organism>
<dbReference type="Proteomes" id="UP000282800">
    <property type="component" value="Unassembled WGS sequence"/>
</dbReference>
<proteinExistence type="predicted"/>
<dbReference type="RefSeq" id="WP_126188790.1">
    <property type="nucleotide sequence ID" value="NZ_RWYU02000002.1"/>
</dbReference>
<comment type="caution">
    <text evidence="1">The sequence shown here is derived from an EMBL/GenBank/DDBJ whole genome shotgun (WGS) entry which is preliminary data.</text>
</comment>